<feature type="domain" description="Transposase (putative) gypsy type" evidence="1">
    <location>
        <begin position="68"/>
        <end position="134"/>
    </location>
</feature>
<dbReference type="EMBL" id="AC137925">
    <property type="protein sequence ID" value="AAO73252.1"/>
    <property type="molecule type" value="Genomic_DNA"/>
</dbReference>
<dbReference type="Pfam" id="PF04195">
    <property type="entry name" value="Transposase_28"/>
    <property type="match status" value="1"/>
</dbReference>
<reference evidence="4" key="3">
    <citation type="journal article" date="2005" name="Nature">
        <title>The map-based sequence of the rice genome.</title>
        <authorList>
            <consortium name="International rice genome sequencing project (IRGSP)"/>
            <person name="Matsumoto T."/>
            <person name="Wu J."/>
            <person name="Kanamori H."/>
            <person name="Katayose Y."/>
            <person name="Fujisawa M."/>
            <person name="Namiki N."/>
            <person name="Mizuno H."/>
            <person name="Yamamoto K."/>
            <person name="Antonio B.A."/>
            <person name="Baba T."/>
            <person name="Sakata K."/>
            <person name="Nagamura Y."/>
            <person name="Aoki H."/>
            <person name="Arikawa K."/>
            <person name="Arita K."/>
            <person name="Bito T."/>
            <person name="Chiden Y."/>
            <person name="Fujitsuka N."/>
            <person name="Fukunaka R."/>
            <person name="Hamada M."/>
            <person name="Harada C."/>
            <person name="Hayashi A."/>
            <person name="Hijishita S."/>
            <person name="Honda M."/>
            <person name="Hosokawa S."/>
            <person name="Ichikawa Y."/>
            <person name="Idonuma A."/>
            <person name="Iijima M."/>
            <person name="Ikeda M."/>
            <person name="Ikeno M."/>
            <person name="Ito K."/>
            <person name="Ito S."/>
            <person name="Ito T."/>
            <person name="Ito Y."/>
            <person name="Ito Y."/>
            <person name="Iwabuchi A."/>
            <person name="Kamiya K."/>
            <person name="Karasawa W."/>
            <person name="Kurita K."/>
            <person name="Katagiri S."/>
            <person name="Kikuta A."/>
            <person name="Kobayashi H."/>
            <person name="Kobayashi N."/>
            <person name="Machita K."/>
            <person name="Maehara T."/>
            <person name="Masukawa M."/>
            <person name="Mizubayashi T."/>
            <person name="Mukai Y."/>
            <person name="Nagasaki H."/>
            <person name="Nagata Y."/>
            <person name="Naito S."/>
            <person name="Nakashima M."/>
            <person name="Nakama Y."/>
            <person name="Nakamichi Y."/>
            <person name="Nakamura M."/>
            <person name="Meguro A."/>
            <person name="Negishi M."/>
            <person name="Ohta I."/>
            <person name="Ohta T."/>
            <person name="Okamoto M."/>
            <person name="Ono N."/>
            <person name="Saji S."/>
            <person name="Sakaguchi M."/>
            <person name="Sakai K."/>
            <person name="Shibata M."/>
            <person name="Shimokawa T."/>
            <person name="Song J."/>
            <person name="Takazaki Y."/>
            <person name="Terasawa K."/>
            <person name="Tsugane M."/>
            <person name="Tsuji K."/>
            <person name="Ueda S."/>
            <person name="Waki K."/>
            <person name="Yamagata H."/>
            <person name="Yamamoto M."/>
            <person name="Yamamoto S."/>
            <person name="Yamane H."/>
            <person name="Yoshiki S."/>
            <person name="Yoshihara R."/>
            <person name="Yukawa K."/>
            <person name="Zhong H."/>
            <person name="Yano M."/>
            <person name="Yuan Q."/>
            <person name="Ouyang S."/>
            <person name="Liu J."/>
            <person name="Jones K.M."/>
            <person name="Gansberger K."/>
            <person name="Moffat K."/>
            <person name="Hill J."/>
            <person name="Bera J."/>
            <person name="Fadrosh D."/>
            <person name="Jin S."/>
            <person name="Johri S."/>
            <person name="Kim M."/>
            <person name="Overton L."/>
            <person name="Reardon M."/>
            <person name="Tsitrin T."/>
            <person name="Vuong H."/>
            <person name="Weaver B."/>
            <person name="Ciecko A."/>
            <person name="Tallon L."/>
            <person name="Jackson J."/>
            <person name="Pai G."/>
            <person name="Aken S.V."/>
            <person name="Utterback T."/>
            <person name="Reidmuller S."/>
            <person name="Feldblyum T."/>
            <person name="Hsiao J."/>
            <person name="Zismann V."/>
            <person name="Iobst S."/>
            <person name="de Vazeille A.R."/>
            <person name="Buell C.R."/>
            <person name="Ying K."/>
            <person name="Li Y."/>
            <person name="Lu T."/>
            <person name="Huang Y."/>
            <person name="Zhao Q."/>
            <person name="Feng Q."/>
            <person name="Zhang L."/>
            <person name="Zhu J."/>
            <person name="Weng Q."/>
            <person name="Mu J."/>
            <person name="Lu Y."/>
            <person name="Fan D."/>
            <person name="Liu Y."/>
            <person name="Guan J."/>
            <person name="Zhang Y."/>
            <person name="Yu S."/>
            <person name="Liu X."/>
            <person name="Zhang Y."/>
            <person name="Hong G."/>
            <person name="Han B."/>
            <person name="Choisne N."/>
            <person name="Demange N."/>
            <person name="Orjeda G."/>
            <person name="Samain S."/>
            <person name="Cattolico L."/>
            <person name="Pelletier E."/>
            <person name="Couloux A."/>
            <person name="Segurens B."/>
            <person name="Wincker P."/>
            <person name="D'Hont A."/>
            <person name="Scarpelli C."/>
            <person name="Weissenbach J."/>
            <person name="Salanoubat M."/>
            <person name="Quetier F."/>
            <person name="Yu Y."/>
            <person name="Kim H.R."/>
            <person name="Rambo T."/>
            <person name="Currie J."/>
            <person name="Collura K."/>
            <person name="Luo M."/>
            <person name="Yang T."/>
            <person name="Ammiraju J.S.S."/>
            <person name="Engler F."/>
            <person name="Soderlund C."/>
            <person name="Wing R.A."/>
            <person name="Palmer L.E."/>
            <person name="de la Bastide M."/>
            <person name="Spiegel L."/>
            <person name="Nascimento L."/>
            <person name="Zutavern T."/>
            <person name="O'Shaughnessy A."/>
            <person name="Dike S."/>
            <person name="Dedhia N."/>
            <person name="Preston R."/>
            <person name="Balija V."/>
            <person name="McCombie W.R."/>
            <person name="Chow T."/>
            <person name="Chen H."/>
            <person name="Chung M."/>
            <person name="Chen C."/>
            <person name="Shaw J."/>
            <person name="Wu H."/>
            <person name="Hsiao K."/>
            <person name="Chao Y."/>
            <person name="Chu M."/>
            <person name="Cheng C."/>
            <person name="Hour A."/>
            <person name="Lee P."/>
            <person name="Lin S."/>
            <person name="Lin Y."/>
            <person name="Liou J."/>
            <person name="Liu S."/>
            <person name="Hsing Y."/>
            <person name="Raghuvanshi S."/>
            <person name="Mohanty A."/>
            <person name="Bharti A.K."/>
            <person name="Gaur A."/>
            <person name="Gupta V."/>
            <person name="Kumar D."/>
            <person name="Ravi V."/>
            <person name="Vij S."/>
            <person name="Kapur A."/>
            <person name="Khurana P."/>
            <person name="Khurana P."/>
            <person name="Khurana J.P."/>
            <person name="Tyagi A.K."/>
            <person name="Gaikwad K."/>
            <person name="Singh A."/>
            <person name="Dalal V."/>
            <person name="Srivastava S."/>
            <person name="Dixit A."/>
            <person name="Pal A.K."/>
            <person name="Ghazi I.A."/>
            <person name="Yadav M."/>
            <person name="Pandit A."/>
            <person name="Bhargava A."/>
            <person name="Sureshbabu K."/>
            <person name="Batra K."/>
            <person name="Sharma T.R."/>
            <person name="Mohapatra T."/>
            <person name="Singh N.K."/>
            <person name="Messing J."/>
            <person name="Nelson A.B."/>
            <person name="Fuks G."/>
            <person name="Kavchok S."/>
            <person name="Keizer G."/>
            <person name="Linton E."/>
            <person name="Llaca V."/>
            <person name="Song R."/>
            <person name="Tanyolac B."/>
            <person name="Young S."/>
            <person name="Ho-Il K."/>
            <person name="Hahn J.H."/>
            <person name="Sangsakoo G."/>
            <person name="Vanavichit A."/>
            <person name="de Mattos Luiz.A.T."/>
            <person name="Zimmer P.D."/>
            <person name="Malone G."/>
            <person name="Dellagostin O."/>
            <person name="de Oliveira A.C."/>
            <person name="Bevan M."/>
            <person name="Bancroft I."/>
            <person name="Minx P."/>
            <person name="Cordum H."/>
            <person name="Wilson R."/>
            <person name="Cheng Z."/>
            <person name="Jin W."/>
            <person name="Jiang J."/>
            <person name="Leong S.A."/>
            <person name="Iwama H."/>
            <person name="Gojobori T."/>
            <person name="Itoh T."/>
            <person name="Niimura Y."/>
            <person name="Fujii Y."/>
            <person name="Habara T."/>
            <person name="Sakai H."/>
            <person name="Sato Y."/>
            <person name="Wilson G."/>
            <person name="Kumar K."/>
            <person name="McCouch S."/>
            <person name="Juretic N."/>
            <person name="Hoen D."/>
            <person name="Wright S."/>
            <person name="Bruskiewich R."/>
            <person name="Bureau T."/>
            <person name="Miyao A."/>
            <person name="Hirochika H."/>
            <person name="Nishikawa T."/>
            <person name="Kadowaki K."/>
            <person name="Sugiura M."/>
            <person name="Burr B."/>
            <person name="Sasaki T."/>
        </authorList>
    </citation>
    <scope>NUCLEOTIDE SEQUENCE [LARGE SCALE GENOMIC DNA]</scope>
    <source>
        <strain evidence="4">cv. Nipponbare</strain>
    </source>
</reference>
<dbReference type="Proteomes" id="UP000000763">
    <property type="component" value="Chromosome 3"/>
</dbReference>
<evidence type="ECO:0000313" key="2">
    <source>
        <dbReference type="EMBL" id="AAO37480.1"/>
    </source>
</evidence>
<reference evidence="3" key="5">
    <citation type="submission" date="2006-01" db="EMBL/GenBank/DDBJ databases">
        <title>Oryza sativa chromosome 3 BAC OSJNBb0047D08 genomic sequence.</title>
        <authorList>
            <person name="Buell C.R."/>
            <person name="Yuan Q."/>
            <person name="Ouyang S."/>
            <person name="Liu J."/>
            <person name="Gansberger K."/>
            <person name="Jones K.M."/>
            <person name="Overton II L.L."/>
            <person name="Tsitrin T."/>
            <person name="Kim M.M."/>
            <person name="Bera J.J."/>
            <person name="Jin S.S."/>
            <person name="Fadrosh D.W."/>
            <person name="Tallon L.J."/>
            <person name="Koo H."/>
            <person name="Zismann V."/>
            <person name="Hsiao J."/>
            <person name="Blunt S."/>
            <person name="Vanaken S.S."/>
            <person name="Riedmuller S.B."/>
            <person name="Utterback T.T."/>
            <person name="Feldblyum T.V."/>
            <person name="Yang Q.Q."/>
            <person name="Haas B.J."/>
            <person name="Suh B.B."/>
            <person name="Peterson J.J."/>
            <person name="Quackenbush J."/>
            <person name="White O."/>
            <person name="Salzberg S.L."/>
            <person name="Fraser C.M."/>
        </authorList>
    </citation>
    <scope>NUCLEOTIDE SEQUENCE</scope>
</reference>
<organism evidence="2 4">
    <name type="scientific">Oryza sativa subsp. japonica</name>
    <name type="common">Rice</name>
    <dbReference type="NCBI Taxonomy" id="39947"/>
    <lineage>
        <taxon>Eukaryota</taxon>
        <taxon>Viridiplantae</taxon>
        <taxon>Streptophyta</taxon>
        <taxon>Embryophyta</taxon>
        <taxon>Tracheophyta</taxon>
        <taxon>Spermatophyta</taxon>
        <taxon>Magnoliopsida</taxon>
        <taxon>Liliopsida</taxon>
        <taxon>Poales</taxon>
        <taxon>Poaceae</taxon>
        <taxon>BOP clade</taxon>
        <taxon>Oryzoideae</taxon>
        <taxon>Oryzeae</taxon>
        <taxon>Oryzinae</taxon>
        <taxon>Oryza</taxon>
        <taxon>Oryza sativa</taxon>
    </lineage>
</organism>
<name>Q10IJ2_ORYSJ</name>
<reference evidence="2" key="4">
    <citation type="submission" date="2006-01" db="EMBL/GenBank/DDBJ databases">
        <title>Oryza sativa chromosome 3 BAC OSJNBa0037J17 genomic sequence.</title>
        <authorList>
            <person name="Buell C.R."/>
            <person name="Yuan Q."/>
            <person name="Ouyang S."/>
            <person name="Liu J."/>
            <person name="Gansberger K."/>
            <person name="Jones K.M."/>
            <person name="Overton II L.L."/>
            <person name="Tsitrin T."/>
            <person name="Kim M.M."/>
            <person name="Bera J.J."/>
            <person name="Jin S.S."/>
            <person name="Fadrosh D.W."/>
            <person name="Tallon L.J."/>
            <person name="Koo H."/>
            <person name="Zismann V."/>
            <person name="Hsiao J."/>
            <person name="Blunt S."/>
            <person name="Vanaken S.S."/>
            <person name="Riedmuller S.B."/>
            <person name="Utterback T.T."/>
            <person name="Feldblyum T.V."/>
            <person name="Yang Q.Q."/>
            <person name="Haas B.J."/>
            <person name="Suh B.B."/>
            <person name="Peterson J.J."/>
            <person name="Quackenbush J."/>
            <person name="White O."/>
            <person name="Salzberg S.L."/>
            <person name="Fraser C.M."/>
        </authorList>
    </citation>
    <scope>NUCLEOTIDE SEQUENCE</scope>
</reference>
<dbReference type="AlphaFoldDB" id="Q10IJ2"/>
<evidence type="ECO:0000313" key="4">
    <source>
        <dbReference type="Proteomes" id="UP000000763"/>
    </source>
</evidence>
<dbReference type="EMBL" id="AC135226">
    <property type="protein sequence ID" value="AAO37480.1"/>
    <property type="molecule type" value="Genomic_DNA"/>
</dbReference>
<protein>
    <submittedName>
        <fullName evidence="2">Retrotransposon protein</fullName>
    </submittedName>
</protein>
<accession>Q10IJ2</accession>
<dbReference type="InterPro" id="IPR007321">
    <property type="entry name" value="Transposase_28"/>
</dbReference>
<gene>
    <name evidence="2" type="ORF">OSJNBa0037J17.2</name>
    <name evidence="3" type="ORF">OSJNBb0047D08.9</name>
</gene>
<reference evidence="2" key="1">
    <citation type="submission" date="2003-02" db="EMBL/GenBank/DDBJ databases">
        <authorList>
            <person name="Buell R."/>
            <person name="Liu J."/>
            <person name="Childs K."/>
            <person name="Zaborsky J."/>
            <person name="Tallon L."/>
            <person name="Wirtz U."/>
            <person name="Wei F."/>
            <person name="Kuang H."/>
            <person name="Zhang P."/>
            <person name="Marano M."/>
            <person name="Baker B."/>
        </authorList>
    </citation>
    <scope>NUCLEOTIDE SEQUENCE</scope>
</reference>
<evidence type="ECO:0000313" key="3">
    <source>
        <dbReference type="EMBL" id="AAO73252.1"/>
    </source>
</evidence>
<reference evidence="4" key="6">
    <citation type="journal article" date="2008" name="Nucleic Acids Res.">
        <title>The rice annotation project database (RAP-DB): 2008 update.</title>
        <authorList>
            <consortium name="The rice annotation project (RAP)"/>
        </authorList>
    </citation>
    <scope>GENOME REANNOTATION</scope>
    <source>
        <strain evidence="4">cv. Nipponbare</strain>
    </source>
</reference>
<sequence>MAPCKPTKAGATGEDPGSLGEGWSCYLGKSLVKESDLADLILTSVLAEGQATCWAKAVVPSPGDRRTVVFAAFFTTGLRLPCDDFLPSVLERYEVKLPQLSPLAFPKLAIFAWMCRTCGLAPTAELFAVLFTACTTTKDVNTHAGRAEEDSFRLRELYASAGAFGRLAGACVDGKMGPQLDAEVVLRRQPILHRGRQGELAPLSAPSCFHHRQAKCRDRRHTSPGSSFFTTLRGG</sequence>
<evidence type="ECO:0000259" key="1">
    <source>
        <dbReference type="Pfam" id="PF04195"/>
    </source>
</evidence>
<reference evidence="3" key="2">
    <citation type="submission" date="2003-03" db="EMBL/GenBank/DDBJ databases">
        <authorList>
            <person name="Buell R."/>
        </authorList>
    </citation>
    <scope>NUCLEOTIDE SEQUENCE</scope>
</reference>
<proteinExistence type="predicted"/>